<proteinExistence type="predicted"/>
<keyword evidence="3" id="KW-0645">Protease</keyword>
<evidence type="ECO:0000313" key="9">
    <source>
        <dbReference type="EMBL" id="BBO81317.1"/>
    </source>
</evidence>
<dbReference type="GO" id="GO:0005886">
    <property type="term" value="C:plasma membrane"/>
    <property type="evidence" value="ECO:0007669"/>
    <property type="project" value="UniProtKB-SubCell"/>
</dbReference>
<keyword evidence="7 8" id="KW-0472">Membrane</keyword>
<evidence type="ECO:0000256" key="2">
    <source>
        <dbReference type="ARBA" id="ARBA00022475"/>
    </source>
</evidence>
<evidence type="ECO:0000256" key="5">
    <source>
        <dbReference type="ARBA" id="ARBA00022801"/>
    </source>
</evidence>
<evidence type="ECO:0000313" key="10">
    <source>
        <dbReference type="Proteomes" id="UP000425960"/>
    </source>
</evidence>
<comment type="subcellular location">
    <subcellularLocation>
        <location evidence="1">Cell membrane</location>
        <topology evidence="1">Multi-pass membrane protein</topology>
    </subcellularLocation>
</comment>
<name>A0A5K7ZMF6_9BACT</name>
<keyword evidence="5" id="KW-0378">Hydrolase</keyword>
<dbReference type="GO" id="GO:0006508">
    <property type="term" value="P:proteolysis"/>
    <property type="evidence" value="ECO:0007669"/>
    <property type="project" value="UniProtKB-KW"/>
</dbReference>
<protein>
    <submittedName>
        <fullName evidence="9">Exosortase A</fullName>
    </submittedName>
</protein>
<gene>
    <name evidence="9" type="primary">epsH_2</name>
    <name evidence="9" type="ORF">DSCO28_18830</name>
</gene>
<dbReference type="InterPro" id="IPR013426">
    <property type="entry name" value="EpsH-like"/>
</dbReference>
<dbReference type="KEGG" id="dov:DSCO28_18830"/>
<dbReference type="InterPro" id="IPR019127">
    <property type="entry name" value="Exosortase"/>
</dbReference>
<organism evidence="9 10">
    <name type="scientific">Desulfosarcina ovata subsp. sediminis</name>
    <dbReference type="NCBI Taxonomy" id="885957"/>
    <lineage>
        <taxon>Bacteria</taxon>
        <taxon>Pseudomonadati</taxon>
        <taxon>Thermodesulfobacteriota</taxon>
        <taxon>Desulfobacteria</taxon>
        <taxon>Desulfobacterales</taxon>
        <taxon>Desulfosarcinaceae</taxon>
        <taxon>Desulfosarcina</taxon>
    </lineage>
</organism>
<dbReference type="NCBIfam" id="TIGR02602">
    <property type="entry name" value="8TM_EpsH"/>
    <property type="match status" value="1"/>
</dbReference>
<keyword evidence="2" id="KW-1003">Cell membrane</keyword>
<dbReference type="Pfam" id="PF09721">
    <property type="entry name" value="Exosortase_EpsH"/>
    <property type="match status" value="1"/>
</dbReference>
<dbReference type="NCBIfam" id="TIGR04178">
    <property type="entry name" value="exo_archaeo"/>
    <property type="match status" value="1"/>
</dbReference>
<accession>A0A5K7ZMF6</accession>
<dbReference type="Proteomes" id="UP000425960">
    <property type="component" value="Chromosome"/>
</dbReference>
<feature type="transmembrane region" description="Helical" evidence="8">
    <location>
        <begin position="209"/>
        <end position="237"/>
    </location>
</feature>
<evidence type="ECO:0000256" key="1">
    <source>
        <dbReference type="ARBA" id="ARBA00004651"/>
    </source>
</evidence>
<sequence>MPKYRTMILTFAATLLFIVAFFPVFKTLFNQWSNSDDYAHAFLTVPIIAYMVWQKRSSLKEKSTAGATSGIVLALISAVIYLLALHARIVFLASIGMVATLLGVVAYIQGFPAVKLLSIPFILLLLLIPIPGSIYSATTLPLQLKVSQASEVVVRLFDVPIFREGNVLTIPEKTFQIVQACSGMRSMITLLTLSLIIGYFTLVGTWSKLVLVFTSIPVAMFVNVIRVVVLILAFHYYRVDLSVGASHTIMGLGIFIVALVVLFSIQRIIERWETRYRKS</sequence>
<reference evidence="9 10" key="1">
    <citation type="submission" date="2019-11" db="EMBL/GenBank/DDBJ databases">
        <title>Comparative genomics of hydrocarbon-degrading Desulfosarcina strains.</title>
        <authorList>
            <person name="Watanabe M."/>
            <person name="Kojima H."/>
            <person name="Fukui M."/>
        </authorList>
    </citation>
    <scope>NUCLEOTIDE SEQUENCE [LARGE SCALE GENOMIC DNA]</scope>
    <source>
        <strain evidence="9 10">28bB2T</strain>
    </source>
</reference>
<evidence type="ECO:0000256" key="7">
    <source>
        <dbReference type="ARBA" id="ARBA00023136"/>
    </source>
</evidence>
<feature type="transmembrane region" description="Helical" evidence="8">
    <location>
        <begin position="65"/>
        <end position="83"/>
    </location>
</feature>
<evidence type="ECO:0000256" key="6">
    <source>
        <dbReference type="ARBA" id="ARBA00022989"/>
    </source>
</evidence>
<keyword evidence="6 8" id="KW-1133">Transmembrane helix</keyword>
<evidence type="ECO:0000256" key="8">
    <source>
        <dbReference type="SAM" id="Phobius"/>
    </source>
</evidence>
<feature type="transmembrane region" description="Helical" evidence="8">
    <location>
        <begin position="249"/>
        <end position="269"/>
    </location>
</feature>
<evidence type="ECO:0000256" key="4">
    <source>
        <dbReference type="ARBA" id="ARBA00022692"/>
    </source>
</evidence>
<evidence type="ECO:0000256" key="3">
    <source>
        <dbReference type="ARBA" id="ARBA00022670"/>
    </source>
</evidence>
<dbReference type="AlphaFoldDB" id="A0A5K7ZMF6"/>
<keyword evidence="4 8" id="KW-0812">Transmembrane</keyword>
<feature type="transmembrane region" description="Helical" evidence="8">
    <location>
        <begin position="7"/>
        <end position="25"/>
    </location>
</feature>
<feature type="transmembrane region" description="Helical" evidence="8">
    <location>
        <begin position="183"/>
        <end position="202"/>
    </location>
</feature>
<feature type="transmembrane region" description="Helical" evidence="8">
    <location>
        <begin position="116"/>
        <end position="137"/>
    </location>
</feature>
<feature type="transmembrane region" description="Helical" evidence="8">
    <location>
        <begin position="37"/>
        <end position="53"/>
    </location>
</feature>
<dbReference type="EMBL" id="AP021876">
    <property type="protein sequence ID" value="BBO81317.1"/>
    <property type="molecule type" value="Genomic_DNA"/>
</dbReference>
<dbReference type="InterPro" id="IPR026392">
    <property type="entry name" value="Exo/Archaeosortase_dom"/>
</dbReference>
<feature type="transmembrane region" description="Helical" evidence="8">
    <location>
        <begin position="89"/>
        <end position="109"/>
    </location>
</feature>
<dbReference type="GO" id="GO:0008233">
    <property type="term" value="F:peptidase activity"/>
    <property type="evidence" value="ECO:0007669"/>
    <property type="project" value="UniProtKB-KW"/>
</dbReference>
<dbReference type="RefSeq" id="WP_155322057.1">
    <property type="nucleotide sequence ID" value="NZ_AP021876.1"/>
</dbReference>